<dbReference type="PANTHER" id="PTHR43394:SF1">
    <property type="entry name" value="ATP-BINDING CASSETTE SUB-FAMILY B MEMBER 10, MITOCHONDRIAL"/>
    <property type="match status" value="1"/>
</dbReference>
<evidence type="ECO:0000256" key="1">
    <source>
        <dbReference type="ARBA" id="ARBA00004651"/>
    </source>
</evidence>
<evidence type="ECO:0000313" key="11">
    <source>
        <dbReference type="EMBL" id="MBD2570868.1"/>
    </source>
</evidence>
<feature type="domain" description="ABC transmembrane type-1" evidence="10">
    <location>
        <begin position="22"/>
        <end position="304"/>
    </location>
</feature>
<dbReference type="InterPro" id="IPR027417">
    <property type="entry name" value="P-loop_NTPase"/>
</dbReference>
<dbReference type="RefSeq" id="WP_190719535.1">
    <property type="nucleotide sequence ID" value="NZ_JACJST010000031.1"/>
</dbReference>
<evidence type="ECO:0000256" key="3">
    <source>
        <dbReference type="ARBA" id="ARBA00022741"/>
    </source>
</evidence>
<protein>
    <submittedName>
        <fullName evidence="11">ABC transporter ATP-binding protein</fullName>
    </submittedName>
</protein>
<organism evidence="11 12">
    <name type="scientific">Anabaena lutea FACHB-196</name>
    <dbReference type="NCBI Taxonomy" id="2692881"/>
    <lineage>
        <taxon>Bacteria</taxon>
        <taxon>Bacillati</taxon>
        <taxon>Cyanobacteriota</taxon>
        <taxon>Cyanophyceae</taxon>
        <taxon>Nostocales</taxon>
        <taxon>Nostocaceae</taxon>
        <taxon>Anabaena</taxon>
    </lineage>
</organism>
<evidence type="ECO:0000259" key="10">
    <source>
        <dbReference type="PROSITE" id="PS50929"/>
    </source>
</evidence>
<proteinExistence type="predicted"/>
<feature type="coiled-coil region" evidence="7">
    <location>
        <begin position="183"/>
        <end position="234"/>
    </location>
</feature>
<dbReference type="InterPro" id="IPR003593">
    <property type="entry name" value="AAA+_ATPase"/>
</dbReference>
<dbReference type="Gene3D" id="3.40.50.300">
    <property type="entry name" value="P-loop containing nucleotide triphosphate hydrolases"/>
    <property type="match status" value="1"/>
</dbReference>
<feature type="domain" description="ABC transporter" evidence="9">
    <location>
        <begin position="340"/>
        <end position="575"/>
    </location>
</feature>
<keyword evidence="5 8" id="KW-1133">Transmembrane helix</keyword>
<evidence type="ECO:0000256" key="2">
    <source>
        <dbReference type="ARBA" id="ARBA00022692"/>
    </source>
</evidence>
<sequence length="583" mass="64404">MTQSRRLEKLGTYLRPYWRETALGIIALLFVNGLGVYIPLLIRSGVDKLSTTFSINQVLHYVITIILLSSAMLLMRMASRIWIFGVGRQVEFELKQRIFQHLLKLEPAYFANNTPGDLISRATSDVENIRRLLGFAVLSLANTLFAYALTLPVMLSISVDLTLASLAVYPFMFLLVHLFSDRLRQQQSAVQEKLSDLSELIQEDISGISLIKIYAQEENERQAFNKKNQQLLAANLKLAQSRNTLFPLIGGLANLSSLIIIGLGTMRISSGTLDVGDFLALLIYVERLVFPTALLGFTITTYQRGEVSIDRLESILSVTPKIQDPADAIRISADKITGKLTAKNLTYTYPGASTPALDHINFTIAPGEVVAIVGAIGSGKSTLANALPHLLDIEAGQLFLDGIDITKIAINDLRGAIAYVPQDSFLFSTTIKNNIRYGDPLSEQESVEAVAHLAQIEAEISNFPQQYETIVGERGITLSGGQRQRTALARAMLIDAPVLILDDALSSVDNQTATKILKNLDRGTQRKTVIFITHQLSAAATSDRIFVMDKGKIVQVGNHSELLEQPGLYRTLWSQYQVEELLR</sequence>
<dbReference type="Gene3D" id="1.20.1560.10">
    <property type="entry name" value="ABC transporter type 1, transmembrane domain"/>
    <property type="match status" value="1"/>
</dbReference>
<dbReference type="InterPro" id="IPR039421">
    <property type="entry name" value="Type_1_exporter"/>
</dbReference>
<comment type="caution">
    <text evidence="11">The sequence shown here is derived from an EMBL/GenBank/DDBJ whole genome shotgun (WGS) entry which is preliminary data.</text>
</comment>
<keyword evidence="4 11" id="KW-0067">ATP-binding</keyword>
<dbReference type="Pfam" id="PF00664">
    <property type="entry name" value="ABC_membrane"/>
    <property type="match status" value="1"/>
</dbReference>
<feature type="transmembrane region" description="Helical" evidence="8">
    <location>
        <begin position="58"/>
        <end position="75"/>
    </location>
</feature>
<dbReference type="InterPro" id="IPR036640">
    <property type="entry name" value="ABC1_TM_sf"/>
</dbReference>
<comment type="subcellular location">
    <subcellularLocation>
        <location evidence="1">Cell membrane</location>
        <topology evidence="1">Multi-pass membrane protein</topology>
    </subcellularLocation>
</comment>
<evidence type="ECO:0000313" key="12">
    <source>
        <dbReference type="Proteomes" id="UP000640531"/>
    </source>
</evidence>
<keyword evidence="6 8" id="KW-0472">Membrane</keyword>
<evidence type="ECO:0000256" key="6">
    <source>
        <dbReference type="ARBA" id="ARBA00023136"/>
    </source>
</evidence>
<feature type="transmembrane region" description="Helical" evidence="8">
    <location>
        <begin position="245"/>
        <end position="266"/>
    </location>
</feature>
<dbReference type="PROSITE" id="PS50929">
    <property type="entry name" value="ABC_TM1F"/>
    <property type="match status" value="1"/>
</dbReference>
<dbReference type="CDD" id="cd18541">
    <property type="entry name" value="ABC_6TM_TmrB_like"/>
    <property type="match status" value="1"/>
</dbReference>
<keyword evidence="2 8" id="KW-0812">Transmembrane</keyword>
<keyword evidence="7" id="KW-0175">Coiled coil</keyword>
<gene>
    <name evidence="11" type="ORF">H6G59_23830</name>
</gene>
<keyword evidence="3" id="KW-0547">Nucleotide-binding</keyword>
<evidence type="ECO:0000259" key="9">
    <source>
        <dbReference type="PROSITE" id="PS50893"/>
    </source>
</evidence>
<reference evidence="11 12" key="1">
    <citation type="journal article" date="2020" name="ISME J.">
        <title>Comparative genomics reveals insights into cyanobacterial evolution and habitat adaptation.</title>
        <authorList>
            <person name="Chen M.Y."/>
            <person name="Teng W.K."/>
            <person name="Zhao L."/>
            <person name="Hu C.X."/>
            <person name="Zhou Y.K."/>
            <person name="Han B.P."/>
            <person name="Song L.R."/>
            <person name="Shu W.S."/>
        </authorList>
    </citation>
    <scope>NUCLEOTIDE SEQUENCE [LARGE SCALE GENOMIC DNA]</scope>
    <source>
        <strain evidence="11 12">FACHB-196</strain>
    </source>
</reference>
<dbReference type="EMBL" id="JACJST010000031">
    <property type="protein sequence ID" value="MBD2570868.1"/>
    <property type="molecule type" value="Genomic_DNA"/>
</dbReference>
<keyword evidence="12" id="KW-1185">Reference proteome</keyword>
<evidence type="ECO:0000256" key="4">
    <source>
        <dbReference type="ARBA" id="ARBA00022840"/>
    </source>
</evidence>
<evidence type="ECO:0000256" key="8">
    <source>
        <dbReference type="SAM" id="Phobius"/>
    </source>
</evidence>
<dbReference type="PANTHER" id="PTHR43394">
    <property type="entry name" value="ATP-DEPENDENT PERMEASE MDL1, MITOCHONDRIAL"/>
    <property type="match status" value="1"/>
</dbReference>
<dbReference type="InterPro" id="IPR011527">
    <property type="entry name" value="ABC1_TM_dom"/>
</dbReference>
<dbReference type="Proteomes" id="UP000640531">
    <property type="component" value="Unassembled WGS sequence"/>
</dbReference>
<feature type="transmembrane region" description="Helical" evidence="8">
    <location>
        <begin position="161"/>
        <end position="179"/>
    </location>
</feature>
<feature type="transmembrane region" description="Helical" evidence="8">
    <location>
        <begin position="21"/>
        <end position="38"/>
    </location>
</feature>
<dbReference type="Pfam" id="PF00005">
    <property type="entry name" value="ABC_tran"/>
    <property type="match status" value="1"/>
</dbReference>
<evidence type="ECO:0000256" key="7">
    <source>
        <dbReference type="SAM" id="Coils"/>
    </source>
</evidence>
<dbReference type="GO" id="GO:0005524">
    <property type="term" value="F:ATP binding"/>
    <property type="evidence" value="ECO:0007669"/>
    <property type="project" value="UniProtKB-KW"/>
</dbReference>
<accession>A0ABR8FL40</accession>
<dbReference type="SUPFAM" id="SSF90123">
    <property type="entry name" value="ABC transporter transmembrane region"/>
    <property type="match status" value="1"/>
</dbReference>
<dbReference type="InterPro" id="IPR003439">
    <property type="entry name" value="ABC_transporter-like_ATP-bd"/>
</dbReference>
<feature type="transmembrane region" description="Helical" evidence="8">
    <location>
        <begin position="132"/>
        <end position="155"/>
    </location>
</feature>
<evidence type="ECO:0000256" key="5">
    <source>
        <dbReference type="ARBA" id="ARBA00022989"/>
    </source>
</evidence>
<dbReference type="PROSITE" id="PS50893">
    <property type="entry name" value="ABC_TRANSPORTER_2"/>
    <property type="match status" value="1"/>
</dbReference>
<dbReference type="SMART" id="SM00382">
    <property type="entry name" value="AAA"/>
    <property type="match status" value="1"/>
</dbReference>
<name>A0ABR8FL40_9NOST</name>
<dbReference type="SUPFAM" id="SSF52540">
    <property type="entry name" value="P-loop containing nucleoside triphosphate hydrolases"/>
    <property type="match status" value="1"/>
</dbReference>